<reference evidence="1" key="1">
    <citation type="submission" date="2020-08" db="EMBL/GenBank/DDBJ databases">
        <title>Multicomponent nature underlies the extraordinary mechanical properties of spider dragline silk.</title>
        <authorList>
            <person name="Kono N."/>
            <person name="Nakamura H."/>
            <person name="Mori M."/>
            <person name="Yoshida Y."/>
            <person name="Ohtoshi R."/>
            <person name="Malay A.D."/>
            <person name="Moran D.A.P."/>
            <person name="Tomita M."/>
            <person name="Numata K."/>
            <person name="Arakawa K."/>
        </authorList>
    </citation>
    <scope>NUCLEOTIDE SEQUENCE</scope>
</reference>
<organism evidence="1 2">
    <name type="scientific">Trichonephila clavipes</name>
    <name type="common">Golden silk orbweaver</name>
    <name type="synonym">Nephila clavipes</name>
    <dbReference type="NCBI Taxonomy" id="2585209"/>
    <lineage>
        <taxon>Eukaryota</taxon>
        <taxon>Metazoa</taxon>
        <taxon>Ecdysozoa</taxon>
        <taxon>Arthropoda</taxon>
        <taxon>Chelicerata</taxon>
        <taxon>Arachnida</taxon>
        <taxon>Araneae</taxon>
        <taxon>Araneomorphae</taxon>
        <taxon>Entelegynae</taxon>
        <taxon>Araneoidea</taxon>
        <taxon>Nephilidae</taxon>
        <taxon>Trichonephila</taxon>
    </lineage>
</organism>
<proteinExistence type="predicted"/>
<dbReference type="EMBL" id="BMAU01021255">
    <property type="protein sequence ID" value="GFY05784.1"/>
    <property type="molecule type" value="Genomic_DNA"/>
</dbReference>
<comment type="caution">
    <text evidence="1">The sequence shown here is derived from an EMBL/GenBank/DDBJ whole genome shotgun (WGS) entry which is preliminary data.</text>
</comment>
<accession>A0A8X6VFT2</accession>
<name>A0A8X6VFT2_TRICX</name>
<evidence type="ECO:0000313" key="1">
    <source>
        <dbReference type="EMBL" id="GFY05784.1"/>
    </source>
</evidence>
<gene>
    <name evidence="1" type="ORF">TNCV_4404511</name>
</gene>
<dbReference type="Proteomes" id="UP000887159">
    <property type="component" value="Unassembled WGS sequence"/>
</dbReference>
<dbReference type="AlphaFoldDB" id="A0A8X6VFT2"/>
<protein>
    <submittedName>
        <fullName evidence="1">Uncharacterized protein</fullName>
    </submittedName>
</protein>
<evidence type="ECO:0000313" key="2">
    <source>
        <dbReference type="Proteomes" id="UP000887159"/>
    </source>
</evidence>
<sequence>MVWKQRRSYRLISRINDKRPEARKAPTYVNKKSQNVKGSPRTHKEIRYRAHTQNRMEYIVVGLVTSSSPVPLKTRRVEECCTLNLPRAQTSFRWCNVVVRRSGASPGDVHVT</sequence>
<keyword evidence="2" id="KW-1185">Reference proteome</keyword>